<feature type="compositionally biased region" description="Low complexity" evidence="5">
    <location>
        <begin position="56"/>
        <end position="71"/>
    </location>
</feature>
<keyword evidence="9" id="KW-1185">Reference proteome</keyword>
<evidence type="ECO:0000256" key="1">
    <source>
        <dbReference type="ARBA" id="ARBA00005641"/>
    </source>
</evidence>
<reference evidence="8" key="1">
    <citation type="journal article" date="2021" name="J Fungi (Basel)">
        <title>Genomic and Metabolomic Analyses of the Marine Fungus Emericellopsis cladophorae: Insights into Saltwater Adaptability Mechanisms and Its Biosynthetic Potential.</title>
        <authorList>
            <person name="Goncalves M.F.M."/>
            <person name="Hilario S."/>
            <person name="Van de Peer Y."/>
            <person name="Esteves A.C."/>
            <person name="Alves A."/>
        </authorList>
    </citation>
    <scope>NUCLEOTIDE SEQUENCE</scope>
    <source>
        <strain evidence="8">MUM 19.33</strain>
    </source>
</reference>
<keyword evidence="6" id="KW-1133">Transmembrane helix</keyword>
<keyword evidence="3 4" id="KW-0326">Glycosidase</keyword>
<dbReference type="PANTHER" id="PTHR31263">
    <property type="entry name" value="CELLULASE FAMILY PROTEIN (AFU_ORTHOLOGUE AFUA_5G14560)"/>
    <property type="match status" value="1"/>
</dbReference>
<comment type="caution">
    <text evidence="8">The sequence shown here is derived from an EMBL/GenBank/DDBJ whole genome shotgun (WGS) entry which is preliminary data.</text>
</comment>
<evidence type="ECO:0000256" key="5">
    <source>
        <dbReference type="SAM" id="MobiDB-lite"/>
    </source>
</evidence>
<keyword evidence="6" id="KW-0472">Membrane</keyword>
<dbReference type="GeneID" id="75828197"/>
<name>A0A9P9Y5A2_9HYPO</name>
<dbReference type="Pfam" id="PF00150">
    <property type="entry name" value="Cellulase"/>
    <property type="match status" value="1"/>
</dbReference>
<dbReference type="GO" id="GO:0000272">
    <property type="term" value="P:polysaccharide catabolic process"/>
    <property type="evidence" value="ECO:0007669"/>
    <property type="project" value="InterPro"/>
</dbReference>
<organism evidence="8 9">
    <name type="scientific">Emericellopsis cladophorae</name>
    <dbReference type="NCBI Taxonomy" id="2686198"/>
    <lineage>
        <taxon>Eukaryota</taxon>
        <taxon>Fungi</taxon>
        <taxon>Dikarya</taxon>
        <taxon>Ascomycota</taxon>
        <taxon>Pezizomycotina</taxon>
        <taxon>Sordariomycetes</taxon>
        <taxon>Hypocreomycetidae</taxon>
        <taxon>Hypocreales</taxon>
        <taxon>Bionectriaceae</taxon>
        <taxon>Emericellopsis</taxon>
    </lineage>
</organism>
<dbReference type="SUPFAM" id="SSF51445">
    <property type="entry name" value="(Trans)glycosidases"/>
    <property type="match status" value="1"/>
</dbReference>
<feature type="compositionally biased region" description="Acidic residues" evidence="5">
    <location>
        <begin position="81"/>
        <end position="91"/>
    </location>
</feature>
<feature type="region of interest" description="Disordered" evidence="5">
    <location>
        <begin position="33"/>
        <end position="114"/>
    </location>
</feature>
<comment type="similarity">
    <text evidence="1 4">Belongs to the glycosyl hydrolase 5 (cellulase A) family.</text>
</comment>
<dbReference type="PANTHER" id="PTHR31263:SF0">
    <property type="entry name" value="CELLULASE FAMILY PROTEIN (AFU_ORTHOLOGUE AFUA_5G14560)"/>
    <property type="match status" value="1"/>
</dbReference>
<dbReference type="GO" id="GO:0004553">
    <property type="term" value="F:hydrolase activity, hydrolyzing O-glycosyl compounds"/>
    <property type="evidence" value="ECO:0007669"/>
    <property type="project" value="InterPro"/>
</dbReference>
<dbReference type="InterPro" id="IPR017853">
    <property type="entry name" value="GH"/>
</dbReference>
<keyword evidence="2 4" id="KW-0378">Hydrolase</keyword>
<proteinExistence type="inferred from homology"/>
<protein>
    <submittedName>
        <fullName evidence="8">Endoglucanase-like protein</fullName>
    </submittedName>
</protein>
<feature type="transmembrane region" description="Helical" evidence="6">
    <location>
        <begin position="120"/>
        <end position="140"/>
    </location>
</feature>
<sequence>MVGTGGALRVQLPQLGDRLGAIGAGAWPFGFGAPAAAASGQQKRKERHDRQASATSSSSSSSSISSSSSSSPRIAGRYRDDDDNDDGDGDVEALSLGDHDFPPPSHQYLRRSSKRRRRPLPRCAMFLLWLVLLLGIYGVYKYRAEKALKVRWTPDLDTLSFSQQPLAAPPHHLNTSNYRFPLRTEGRNVVDADGKRFKLVSVNWYGASDELFVVGGLNIQHRSVIADTIKKLGFNSVRMPYADELVTANPVVDPKLLTKNPDLVGKTALEILAAVTTSLTDAGLAVIMNNHITAATWCCGADPCDAGWQNDHLGPICRVRQTEEDWIRNWETVMRPHVDDPLVIGVDLRNEVRGLWGTMPWSSWAAAAEKAGNRLLKMNSNWLVVVEGTESGNDISGARTRPVRLDVPNRLVYSAHAYGWSGWGSLGGRFVQRTYESFAATMQWNWGYLLEQDIAPVWVGELGASHSPGMGSRNYWANLFRYLKYHDADFGYWALNPRKPRRNAAESYALVQDDYVTPILDYRMKDMLELMSQ</sequence>
<evidence type="ECO:0000313" key="8">
    <source>
        <dbReference type="EMBL" id="KAI6783804.1"/>
    </source>
</evidence>
<dbReference type="Gene3D" id="3.20.20.80">
    <property type="entry name" value="Glycosidases"/>
    <property type="match status" value="1"/>
</dbReference>
<evidence type="ECO:0000256" key="2">
    <source>
        <dbReference type="ARBA" id="ARBA00022801"/>
    </source>
</evidence>
<reference evidence="8" key="2">
    <citation type="submission" date="2022-07" db="EMBL/GenBank/DDBJ databases">
        <authorList>
            <person name="Goncalves M.F.M."/>
            <person name="Hilario S."/>
            <person name="Van De Peer Y."/>
            <person name="Esteves A.C."/>
            <person name="Alves A."/>
        </authorList>
    </citation>
    <scope>NUCLEOTIDE SEQUENCE</scope>
    <source>
        <strain evidence="8">MUM 19.33</strain>
    </source>
</reference>
<evidence type="ECO:0000259" key="7">
    <source>
        <dbReference type="Pfam" id="PF00150"/>
    </source>
</evidence>
<dbReference type="EMBL" id="JAGIXG020000006">
    <property type="protein sequence ID" value="KAI6783804.1"/>
    <property type="molecule type" value="Genomic_DNA"/>
</dbReference>
<feature type="domain" description="Glycoside hydrolase family 5" evidence="7">
    <location>
        <begin position="191"/>
        <end position="497"/>
    </location>
</feature>
<dbReference type="RefSeq" id="XP_051364660.1">
    <property type="nucleotide sequence ID" value="XM_051503702.1"/>
</dbReference>
<dbReference type="Proteomes" id="UP001055219">
    <property type="component" value="Unassembled WGS sequence"/>
</dbReference>
<dbReference type="AlphaFoldDB" id="A0A9P9Y5A2"/>
<evidence type="ECO:0000256" key="3">
    <source>
        <dbReference type="ARBA" id="ARBA00023295"/>
    </source>
</evidence>
<dbReference type="InterPro" id="IPR001547">
    <property type="entry name" value="Glyco_hydro_5"/>
</dbReference>
<accession>A0A9P9Y5A2</accession>
<gene>
    <name evidence="8" type="ORF">J7T54_001680</name>
</gene>
<evidence type="ECO:0000256" key="6">
    <source>
        <dbReference type="SAM" id="Phobius"/>
    </source>
</evidence>
<keyword evidence="6" id="KW-0812">Transmembrane</keyword>
<dbReference type="OrthoDB" id="442731at2759"/>
<evidence type="ECO:0000256" key="4">
    <source>
        <dbReference type="RuleBase" id="RU361153"/>
    </source>
</evidence>
<evidence type="ECO:0000313" key="9">
    <source>
        <dbReference type="Proteomes" id="UP001055219"/>
    </source>
</evidence>